<accession>A0A8J6E310</accession>
<dbReference type="AlphaFoldDB" id="A0A8J6E310"/>
<comment type="caution">
    <text evidence="2">The sequence shown here is derived from an EMBL/GenBank/DDBJ whole genome shotgun (WGS) entry which is preliminary data.</text>
</comment>
<proteinExistence type="predicted"/>
<keyword evidence="3" id="KW-1185">Reference proteome</keyword>
<dbReference type="EMBL" id="JAHDYR010000012">
    <property type="protein sequence ID" value="KAG9395348.1"/>
    <property type="molecule type" value="Genomic_DNA"/>
</dbReference>
<organism evidence="2 3">
    <name type="scientific">Carpediemonas membranifera</name>
    <dbReference type="NCBI Taxonomy" id="201153"/>
    <lineage>
        <taxon>Eukaryota</taxon>
        <taxon>Metamonada</taxon>
        <taxon>Carpediemonas-like organisms</taxon>
        <taxon>Carpediemonas</taxon>
    </lineage>
</organism>
<evidence type="ECO:0000313" key="2">
    <source>
        <dbReference type="EMBL" id="KAG9395348.1"/>
    </source>
</evidence>
<reference evidence="2" key="1">
    <citation type="submission" date="2021-05" db="EMBL/GenBank/DDBJ databases">
        <title>A free-living protist that lacks canonical eukaryotic 1 DNA replication and segregation systems.</title>
        <authorList>
            <person name="Salas-Leiva D.E."/>
            <person name="Tromer E.C."/>
            <person name="Curtis B.A."/>
            <person name="Jerlstrom-Hultqvist J."/>
            <person name="Kolisko M."/>
            <person name="Yi Z."/>
            <person name="Salas-Leiva J.S."/>
            <person name="Gallot-Lavallee L."/>
            <person name="Kops G.J.P.L."/>
            <person name="Archibald J.M."/>
            <person name="Simpson A.G.B."/>
            <person name="Roger A.J."/>
        </authorList>
    </citation>
    <scope>NUCLEOTIDE SEQUENCE</scope>
    <source>
        <strain evidence="2">BICM</strain>
    </source>
</reference>
<protein>
    <submittedName>
        <fullName evidence="2">Uncharacterized protein</fullName>
    </submittedName>
</protein>
<evidence type="ECO:0000313" key="3">
    <source>
        <dbReference type="Proteomes" id="UP000717585"/>
    </source>
</evidence>
<evidence type="ECO:0000256" key="1">
    <source>
        <dbReference type="SAM" id="MobiDB-lite"/>
    </source>
</evidence>
<gene>
    <name evidence="2" type="ORF">J8273_0590</name>
</gene>
<sequence>MSEYVKLPQLKNNMIAPIPQSAELMDMSLPTHPLGPKLPYDQLYSTVPSMSAIRARRLREIAGVSTDIVNADTEALALEDEDTRALLLASAAAGLLDAADAEAVARLDDPVARHSHDNVPRLPSLLVPHGDLSSANARRLSIDPRTARKIDDAIFSRRRRHLKPSSQGASTAPAVGSRLGTMSGSDSATMSEDEDDVGPIPQRIDRVPVLAPRRESRMSISDMAHTSALMSSRFRARRVEGPSFAAPRRPPSSVSIARHLRVLGGGTAQPQDVSSLKENTVPFVTREMKDGQHNPVPKGLGAWYLPVSFWGEGRRRMKSAAKEMEDAVMQLSLAE</sequence>
<dbReference type="Proteomes" id="UP000717585">
    <property type="component" value="Unassembled WGS sequence"/>
</dbReference>
<feature type="region of interest" description="Disordered" evidence="1">
    <location>
        <begin position="157"/>
        <end position="200"/>
    </location>
</feature>
<name>A0A8J6E310_9EUKA</name>
<feature type="compositionally biased region" description="Polar residues" evidence="1">
    <location>
        <begin position="180"/>
        <end position="190"/>
    </location>
</feature>